<evidence type="ECO:0000256" key="1">
    <source>
        <dbReference type="SAM" id="Phobius"/>
    </source>
</evidence>
<accession>A0ABQ6CG99</accession>
<dbReference type="Proteomes" id="UP001156882">
    <property type="component" value="Unassembled WGS sequence"/>
</dbReference>
<name>A0ABQ6CG99_9HYPH</name>
<dbReference type="Gene3D" id="3.40.50.720">
    <property type="entry name" value="NAD(P)-binding Rossmann-like Domain"/>
    <property type="match status" value="1"/>
</dbReference>
<keyword evidence="1" id="KW-1133">Transmembrane helix</keyword>
<feature type="domain" description="NAD(P)-binding" evidence="2">
    <location>
        <begin position="7"/>
        <end position="151"/>
    </location>
</feature>
<dbReference type="Pfam" id="PF13781">
    <property type="entry name" value="DoxX_3"/>
    <property type="match status" value="1"/>
</dbReference>
<protein>
    <recommendedName>
        <fullName evidence="2">NAD(P)-binding domain-containing protein</fullName>
    </recommendedName>
</protein>
<proteinExistence type="predicted"/>
<dbReference type="SUPFAM" id="SSF51735">
    <property type="entry name" value="NAD(P)-binding Rossmann-fold domains"/>
    <property type="match status" value="1"/>
</dbReference>
<keyword evidence="4" id="KW-1185">Reference proteome</keyword>
<evidence type="ECO:0000313" key="4">
    <source>
        <dbReference type="Proteomes" id="UP001156882"/>
    </source>
</evidence>
<dbReference type="InterPro" id="IPR051207">
    <property type="entry name" value="ComplexI_NDUFA9_subunit"/>
</dbReference>
<feature type="transmembrane region" description="Helical" evidence="1">
    <location>
        <begin position="380"/>
        <end position="398"/>
    </location>
</feature>
<comment type="caution">
    <text evidence="3">The sequence shown here is derived from an EMBL/GenBank/DDBJ whole genome shotgun (WGS) entry which is preliminary data.</text>
</comment>
<dbReference type="EMBL" id="BSPC01000022">
    <property type="protein sequence ID" value="GLS19318.1"/>
    <property type="molecule type" value="Genomic_DNA"/>
</dbReference>
<dbReference type="Pfam" id="PF13460">
    <property type="entry name" value="NAD_binding_10"/>
    <property type="match status" value="1"/>
</dbReference>
<dbReference type="PANTHER" id="PTHR12126:SF11">
    <property type="entry name" value="NADH DEHYDROGENASE [UBIQUINONE] 1 ALPHA SUBCOMPLEX SUBUNIT 9, MITOCHONDRIAL"/>
    <property type="match status" value="1"/>
</dbReference>
<evidence type="ECO:0000313" key="3">
    <source>
        <dbReference type="EMBL" id="GLS19318.1"/>
    </source>
</evidence>
<evidence type="ECO:0000259" key="2">
    <source>
        <dbReference type="Pfam" id="PF13460"/>
    </source>
</evidence>
<feature type="transmembrane region" description="Helical" evidence="1">
    <location>
        <begin position="311"/>
        <end position="333"/>
    </location>
</feature>
<dbReference type="InterPro" id="IPR016040">
    <property type="entry name" value="NAD(P)-bd_dom"/>
</dbReference>
<sequence>MRILVPGGYGLIGSAIVSTLLAAGHEVTGLGRSVAQARLRQPRVRWLQHDLKDLVTAQAWLPLLQDIDAVINAAGVLQDGPGDDVMVTQSLAMVALFEACEQAEVERFVQISAVGADLDAATVFMRSKGMADEALLGSGLAWTILRPGLVLGAQAYGGSALLHALAGLPFVTPLPSAPPIRSVALDDVAAIARAAVEGDLPDRRIYDLVEDRAHSLEDIARHLRSRLGFPPARTLHLPLWVFRLIFRLGDAAGWLGWRPPMRTTSLHQILAGIDGDPRPLAAVTGRSLSPLPEIFNVIDGSARGRWFAHLFLLKPVIIVTLGLFWLASGLIGLSEADSALAVLTSRGFGPGAAGLAVYGGALVDVALGAAMLFRRTMPAAAIGMIGVTAAYLLAGTLFTPDLWLDPLGPFVKTLPAAVLALVALAIRDAR</sequence>
<dbReference type="PANTHER" id="PTHR12126">
    <property type="entry name" value="NADH-UBIQUINONE OXIDOREDUCTASE 39 KDA SUBUNIT-RELATED"/>
    <property type="match status" value="1"/>
</dbReference>
<dbReference type="RefSeq" id="WP_284312218.1">
    <property type="nucleotide sequence ID" value="NZ_BSPC01000022.1"/>
</dbReference>
<organism evidence="3 4">
    <name type="scientific">Labrys miyagiensis</name>
    <dbReference type="NCBI Taxonomy" id="346912"/>
    <lineage>
        <taxon>Bacteria</taxon>
        <taxon>Pseudomonadati</taxon>
        <taxon>Pseudomonadota</taxon>
        <taxon>Alphaproteobacteria</taxon>
        <taxon>Hyphomicrobiales</taxon>
        <taxon>Xanthobacteraceae</taxon>
        <taxon>Labrys</taxon>
    </lineage>
</organism>
<feature type="transmembrane region" description="Helical" evidence="1">
    <location>
        <begin position="410"/>
        <end position="426"/>
    </location>
</feature>
<reference evidence="4" key="1">
    <citation type="journal article" date="2019" name="Int. J. Syst. Evol. Microbiol.">
        <title>The Global Catalogue of Microorganisms (GCM) 10K type strain sequencing project: providing services to taxonomists for standard genome sequencing and annotation.</title>
        <authorList>
            <consortium name="The Broad Institute Genomics Platform"/>
            <consortium name="The Broad Institute Genome Sequencing Center for Infectious Disease"/>
            <person name="Wu L."/>
            <person name="Ma J."/>
        </authorList>
    </citation>
    <scope>NUCLEOTIDE SEQUENCE [LARGE SCALE GENOMIC DNA]</scope>
    <source>
        <strain evidence="4">NBRC 101365</strain>
    </source>
</reference>
<feature type="transmembrane region" description="Helical" evidence="1">
    <location>
        <begin position="353"/>
        <end position="373"/>
    </location>
</feature>
<dbReference type="InterPro" id="IPR025695">
    <property type="entry name" value="DoxX-like"/>
</dbReference>
<dbReference type="InterPro" id="IPR036291">
    <property type="entry name" value="NAD(P)-bd_dom_sf"/>
</dbReference>
<keyword evidence="1" id="KW-0472">Membrane</keyword>
<keyword evidence="1" id="KW-0812">Transmembrane</keyword>
<gene>
    <name evidence="3" type="ORF">GCM10007874_23350</name>
</gene>